<dbReference type="SUPFAM" id="SSF141868">
    <property type="entry name" value="EAL domain-like"/>
    <property type="match status" value="1"/>
</dbReference>
<evidence type="ECO:0000259" key="7">
    <source>
        <dbReference type="PROSITE" id="PS50113"/>
    </source>
</evidence>
<dbReference type="Gene3D" id="3.20.20.450">
    <property type="entry name" value="EAL domain"/>
    <property type="match status" value="1"/>
</dbReference>
<evidence type="ECO:0000256" key="4">
    <source>
        <dbReference type="ARBA" id="ARBA00051114"/>
    </source>
</evidence>
<dbReference type="InterPro" id="IPR000014">
    <property type="entry name" value="PAS"/>
</dbReference>
<dbReference type="PROSITE" id="PS50883">
    <property type="entry name" value="EAL"/>
    <property type="match status" value="1"/>
</dbReference>
<dbReference type="EMBL" id="RQXV01000002">
    <property type="protein sequence ID" value="RRD00505.1"/>
    <property type="molecule type" value="Genomic_DNA"/>
</dbReference>
<evidence type="ECO:0000259" key="9">
    <source>
        <dbReference type="PROSITE" id="PS50887"/>
    </source>
</evidence>
<evidence type="ECO:0000313" key="11">
    <source>
        <dbReference type="Proteomes" id="UP000267535"/>
    </source>
</evidence>
<comment type="caution">
    <text evidence="10">The sequence shown here is derived from an EMBL/GenBank/DDBJ whole genome shotgun (WGS) entry which is preliminary data.</text>
</comment>
<reference evidence="10 11" key="1">
    <citation type="submission" date="2018-11" db="EMBL/GenBank/DDBJ databases">
        <title>The draft genome sequence of Amphritea balenae JAMM 1525T.</title>
        <authorList>
            <person name="Fang Z."/>
            <person name="Zhang Y."/>
            <person name="Han X."/>
        </authorList>
    </citation>
    <scope>NUCLEOTIDE SEQUENCE [LARGE SCALE GENOMIC DNA]</scope>
    <source>
        <strain evidence="10 11">JAMM 1525</strain>
    </source>
</reference>
<evidence type="ECO:0000313" key="10">
    <source>
        <dbReference type="EMBL" id="RRD00505.1"/>
    </source>
</evidence>
<dbReference type="SMART" id="SM00091">
    <property type="entry name" value="PAS"/>
    <property type="match status" value="2"/>
</dbReference>
<dbReference type="NCBIfam" id="TIGR00229">
    <property type="entry name" value="sensory_box"/>
    <property type="match status" value="1"/>
</dbReference>
<dbReference type="PROSITE" id="PS50112">
    <property type="entry name" value="PAS"/>
    <property type="match status" value="1"/>
</dbReference>
<dbReference type="GO" id="GO:0071732">
    <property type="term" value="P:cellular response to nitric oxide"/>
    <property type="evidence" value="ECO:0007669"/>
    <property type="project" value="UniProtKB-ARBA"/>
</dbReference>
<dbReference type="FunFam" id="3.30.70.270:FF:000001">
    <property type="entry name" value="Diguanylate cyclase domain protein"/>
    <property type="match status" value="1"/>
</dbReference>
<keyword evidence="5" id="KW-0472">Membrane</keyword>
<dbReference type="InterPro" id="IPR001638">
    <property type="entry name" value="Solute-binding_3/MltF_N"/>
</dbReference>
<dbReference type="OrthoDB" id="9180959at2"/>
<keyword evidence="3" id="KW-0973">c-di-GMP</keyword>
<dbReference type="InterPro" id="IPR035919">
    <property type="entry name" value="EAL_sf"/>
</dbReference>
<dbReference type="Gene3D" id="3.30.70.270">
    <property type="match status" value="1"/>
</dbReference>
<dbReference type="Gene3D" id="3.30.450.40">
    <property type="match status" value="1"/>
</dbReference>
<dbReference type="CDD" id="cd01007">
    <property type="entry name" value="PBP2_BvgS_HisK_like"/>
    <property type="match status" value="1"/>
</dbReference>
<evidence type="ECO:0000256" key="5">
    <source>
        <dbReference type="SAM" id="Phobius"/>
    </source>
</evidence>
<dbReference type="InterPro" id="IPR000700">
    <property type="entry name" value="PAS-assoc_C"/>
</dbReference>
<organism evidence="10 11">
    <name type="scientific">Amphritea balenae</name>
    <dbReference type="NCBI Taxonomy" id="452629"/>
    <lineage>
        <taxon>Bacteria</taxon>
        <taxon>Pseudomonadati</taxon>
        <taxon>Pseudomonadota</taxon>
        <taxon>Gammaproteobacteria</taxon>
        <taxon>Oceanospirillales</taxon>
        <taxon>Oceanospirillaceae</taxon>
        <taxon>Amphritea</taxon>
    </lineage>
</organism>
<dbReference type="SUPFAM" id="SSF55785">
    <property type="entry name" value="PYP-like sensor domain (PAS domain)"/>
    <property type="match status" value="2"/>
</dbReference>
<evidence type="ECO:0000256" key="3">
    <source>
        <dbReference type="ARBA" id="ARBA00022636"/>
    </source>
</evidence>
<dbReference type="SMART" id="SM00086">
    <property type="entry name" value="PAC"/>
    <property type="match status" value="2"/>
</dbReference>
<dbReference type="FunFam" id="3.20.20.450:FF:000001">
    <property type="entry name" value="Cyclic di-GMP phosphodiesterase yahA"/>
    <property type="match status" value="1"/>
</dbReference>
<dbReference type="InterPro" id="IPR052155">
    <property type="entry name" value="Biofilm_reg_signaling"/>
</dbReference>
<dbReference type="SUPFAM" id="SSF53850">
    <property type="entry name" value="Periplasmic binding protein-like II"/>
    <property type="match status" value="1"/>
</dbReference>
<accession>A0A3P1SU91</accession>
<dbReference type="PANTHER" id="PTHR44757">
    <property type="entry name" value="DIGUANYLATE CYCLASE DGCP"/>
    <property type="match status" value="1"/>
</dbReference>
<dbReference type="Pfam" id="PF01590">
    <property type="entry name" value="GAF"/>
    <property type="match status" value="1"/>
</dbReference>
<evidence type="ECO:0000256" key="2">
    <source>
        <dbReference type="ARBA" id="ARBA00012282"/>
    </source>
</evidence>
<dbReference type="Pfam" id="PF00497">
    <property type="entry name" value="SBP_bac_3"/>
    <property type="match status" value="1"/>
</dbReference>
<feature type="domain" description="GGDEF" evidence="9">
    <location>
        <begin position="747"/>
        <end position="880"/>
    </location>
</feature>
<dbReference type="NCBIfam" id="TIGR00254">
    <property type="entry name" value="GGDEF"/>
    <property type="match status" value="1"/>
</dbReference>
<dbReference type="Pfam" id="PF00990">
    <property type="entry name" value="GGDEF"/>
    <property type="match status" value="1"/>
</dbReference>
<dbReference type="InterPro" id="IPR043128">
    <property type="entry name" value="Rev_trsase/Diguanyl_cyclase"/>
</dbReference>
<feature type="domain" description="PAS" evidence="6">
    <location>
        <begin position="589"/>
        <end position="633"/>
    </location>
</feature>
<dbReference type="Gene3D" id="3.40.190.10">
    <property type="entry name" value="Periplasmic binding protein-like II"/>
    <property type="match status" value="2"/>
</dbReference>
<protein>
    <recommendedName>
        <fullName evidence="2">cyclic-guanylate-specific phosphodiesterase</fullName>
        <ecNumber evidence="2">3.1.4.52</ecNumber>
    </recommendedName>
</protein>
<evidence type="ECO:0000256" key="1">
    <source>
        <dbReference type="ARBA" id="ARBA00001946"/>
    </source>
</evidence>
<dbReference type="InterPro" id="IPR029016">
    <property type="entry name" value="GAF-like_dom_sf"/>
</dbReference>
<sequence>MVLIRSLLYLFLVVLLSHNSIQASELWLSETEKQWLKQHPDIRLGVDSRWLPFESVDEGGKYQGIAAQYMLLLEQQLGISLVVQQDLSWTQVLSAARQRHLDVLSAAAATASREEYMLFTEPYLSFPMVIITRNAAAEIRQLDNLIDMQVGVVENYFSQDTLEANYPELNLVPFDTIETALQAVSLGEVDVFVGNLASVSYTIRERGLSNLKVAANTPYNFKLGMAVRTDWPELVGILNKALGSIDQATHNKIQQEWIQLVSVESLQLKTYLLIALVIIGLIILGLLLVLLWNTELRLEVKSRKKAEQALRKSEKRLLVSQQISGVGSWEWRSGDSAMHWTDELFSILGIDPQRKEASYDNFVQQIHPDDRQNIEQALLLVIHSGEDLEQEYRVVLADHRIRYIRCQGQVDSVNHQVAGTLQDITADKLSEIFYRGLAERVSGTTGELYFQRMVSLLADTFGCAYALIALRDSDTPEVVNTKAVSANGEITDNFSYSLRATPCEQVVDQSTCVFPQGIQQQFPDDILLQEMQVESYAGIPLFGTQGTCIGLIALLDHHPLANSDTIGNALQVASSRVGIELQRQLAEQQLQLTASVFENTREGIIVADAEKNIVMVNKGFCDITGFSEREALGMAAEDLFKSGYQDSLFYQQLWHVLKQTGSWQGEIWNRRKSGEAFPALQSIERVSNEQGEVLQYISVFSDITDKKADEERIQYLAHYDLLTGLPNRVLFNDRLKHALDRACRRSEKVGVMFIDLDRFKYVNDTLGHHIGDLLLKQVAIRLNAVMSKSDTLSRLGGDEFTIILEDVVDQSMLGVMAKKLMQALVEPIDLDGHKVCVHCSIGVSFYPDHGEEPDLLIKNADIAMYHAKEKGRNQFALYCADQERNTFEHFKLENELRNAIEQQDLVLHYQPQMSLISGRIERVEALVRWQTETELVPPGTFIPLAEETGLIVPLGRWVLHQACKQGYLWEEQGMPVRVAVNLSAGQLSRSDMFHTVKEALESTGLPARYLELEVTESYIMEHLGQVADTLNQLRSLGVSISIDDFGTGYSSLSYLKQLPIDSLKIDRSFIRDIPDDKDDEEIAAAIIAMAKQLGLKVVAEGVETQDQLNFLQRHHCDMVQGYFIARPASAGKTTEWLTRHQLQPA</sequence>
<proteinExistence type="predicted"/>
<dbReference type="InterPro" id="IPR000160">
    <property type="entry name" value="GGDEF_dom"/>
</dbReference>
<dbReference type="SMART" id="SM00052">
    <property type="entry name" value="EAL"/>
    <property type="match status" value="1"/>
</dbReference>
<evidence type="ECO:0000259" key="8">
    <source>
        <dbReference type="PROSITE" id="PS50883"/>
    </source>
</evidence>
<dbReference type="EC" id="3.1.4.52" evidence="2"/>
<comment type="catalytic activity">
    <reaction evidence="4">
        <text>3',3'-c-di-GMP + H2O = 5'-phosphoguanylyl(3'-&gt;5')guanosine + H(+)</text>
        <dbReference type="Rhea" id="RHEA:24902"/>
        <dbReference type="ChEBI" id="CHEBI:15377"/>
        <dbReference type="ChEBI" id="CHEBI:15378"/>
        <dbReference type="ChEBI" id="CHEBI:58754"/>
        <dbReference type="ChEBI" id="CHEBI:58805"/>
        <dbReference type="EC" id="3.1.4.52"/>
    </reaction>
    <physiologicalReaction direction="left-to-right" evidence="4">
        <dbReference type="Rhea" id="RHEA:24903"/>
    </physiologicalReaction>
</comment>
<dbReference type="SMART" id="SM00062">
    <property type="entry name" value="PBPb"/>
    <property type="match status" value="1"/>
</dbReference>
<dbReference type="PROSITE" id="PS50887">
    <property type="entry name" value="GGDEF"/>
    <property type="match status" value="1"/>
</dbReference>
<feature type="domain" description="EAL" evidence="8">
    <location>
        <begin position="889"/>
        <end position="1141"/>
    </location>
</feature>
<dbReference type="PANTHER" id="PTHR44757:SF2">
    <property type="entry name" value="BIOFILM ARCHITECTURE MAINTENANCE PROTEIN MBAA"/>
    <property type="match status" value="1"/>
</dbReference>
<name>A0A3P1SU91_9GAMM</name>
<keyword evidence="5" id="KW-1133">Transmembrane helix</keyword>
<dbReference type="CDD" id="cd00130">
    <property type="entry name" value="PAS"/>
    <property type="match status" value="2"/>
</dbReference>
<feature type="domain" description="PAC" evidence="7">
    <location>
        <begin position="663"/>
        <end position="715"/>
    </location>
</feature>
<keyword evidence="11" id="KW-1185">Reference proteome</keyword>
<dbReference type="GO" id="GO:0071111">
    <property type="term" value="F:cyclic-guanylate-specific phosphodiesterase activity"/>
    <property type="evidence" value="ECO:0007669"/>
    <property type="project" value="UniProtKB-EC"/>
</dbReference>
<keyword evidence="5" id="KW-0812">Transmembrane</keyword>
<dbReference type="SUPFAM" id="SSF55781">
    <property type="entry name" value="GAF domain-like"/>
    <property type="match status" value="1"/>
</dbReference>
<dbReference type="Gene3D" id="3.30.450.20">
    <property type="entry name" value="PAS domain"/>
    <property type="match status" value="2"/>
</dbReference>
<dbReference type="InterPro" id="IPR029787">
    <property type="entry name" value="Nucleotide_cyclase"/>
</dbReference>
<dbReference type="SUPFAM" id="SSF55073">
    <property type="entry name" value="Nucleotide cyclase"/>
    <property type="match status" value="1"/>
</dbReference>
<dbReference type="InterPro" id="IPR035965">
    <property type="entry name" value="PAS-like_dom_sf"/>
</dbReference>
<dbReference type="InterPro" id="IPR001610">
    <property type="entry name" value="PAC"/>
</dbReference>
<dbReference type="InterPro" id="IPR013655">
    <property type="entry name" value="PAS_fold_3"/>
</dbReference>
<comment type="cofactor">
    <cofactor evidence="1">
        <name>Mg(2+)</name>
        <dbReference type="ChEBI" id="CHEBI:18420"/>
    </cofactor>
</comment>
<dbReference type="SMART" id="SM00267">
    <property type="entry name" value="GGDEF"/>
    <property type="match status" value="1"/>
</dbReference>
<dbReference type="AlphaFoldDB" id="A0A3P1SU91"/>
<feature type="transmembrane region" description="Helical" evidence="5">
    <location>
        <begin position="271"/>
        <end position="294"/>
    </location>
</feature>
<dbReference type="RefSeq" id="WP_124925086.1">
    <property type="nucleotide sequence ID" value="NZ_BMOH01000003.1"/>
</dbReference>
<dbReference type="PROSITE" id="PS50113">
    <property type="entry name" value="PAC"/>
    <property type="match status" value="1"/>
</dbReference>
<dbReference type="InterPro" id="IPR001633">
    <property type="entry name" value="EAL_dom"/>
</dbReference>
<dbReference type="Pfam" id="PF08447">
    <property type="entry name" value="PAS_3"/>
    <property type="match status" value="1"/>
</dbReference>
<dbReference type="InterPro" id="IPR003018">
    <property type="entry name" value="GAF"/>
</dbReference>
<dbReference type="Proteomes" id="UP000267535">
    <property type="component" value="Unassembled WGS sequence"/>
</dbReference>
<dbReference type="Pfam" id="PF13426">
    <property type="entry name" value="PAS_9"/>
    <property type="match status" value="1"/>
</dbReference>
<evidence type="ECO:0000259" key="6">
    <source>
        <dbReference type="PROSITE" id="PS50112"/>
    </source>
</evidence>
<dbReference type="CDD" id="cd01948">
    <property type="entry name" value="EAL"/>
    <property type="match status" value="1"/>
</dbReference>
<dbReference type="CDD" id="cd01949">
    <property type="entry name" value="GGDEF"/>
    <property type="match status" value="1"/>
</dbReference>
<dbReference type="Pfam" id="PF00563">
    <property type="entry name" value="EAL"/>
    <property type="match status" value="1"/>
</dbReference>
<gene>
    <name evidence="10" type="ORF">EHS89_05285</name>
</gene>